<evidence type="ECO:0000313" key="8">
    <source>
        <dbReference type="EMBL" id="NMJ41850.1"/>
    </source>
</evidence>
<comment type="caution">
    <text evidence="8">The sequence shown here is derived from an EMBL/GenBank/DDBJ whole genome shotgun (WGS) entry which is preliminary data.</text>
</comment>
<dbReference type="AlphaFoldDB" id="A0A848EEI4"/>
<feature type="transmembrane region" description="Helical" evidence="6">
    <location>
        <begin position="156"/>
        <end position="175"/>
    </location>
</feature>
<evidence type="ECO:0000256" key="3">
    <source>
        <dbReference type="ARBA" id="ARBA00022989"/>
    </source>
</evidence>
<dbReference type="InterPro" id="IPR011701">
    <property type="entry name" value="MFS"/>
</dbReference>
<keyword evidence="9" id="KW-1185">Reference proteome</keyword>
<dbReference type="InterPro" id="IPR005829">
    <property type="entry name" value="Sugar_transporter_CS"/>
</dbReference>
<dbReference type="GO" id="GO:0022857">
    <property type="term" value="F:transmembrane transporter activity"/>
    <property type="evidence" value="ECO:0007669"/>
    <property type="project" value="InterPro"/>
</dbReference>
<evidence type="ECO:0000256" key="1">
    <source>
        <dbReference type="ARBA" id="ARBA00004141"/>
    </source>
</evidence>
<feature type="transmembrane region" description="Helical" evidence="6">
    <location>
        <begin position="66"/>
        <end position="86"/>
    </location>
</feature>
<feature type="transmembrane region" description="Helical" evidence="6">
    <location>
        <begin position="327"/>
        <end position="350"/>
    </location>
</feature>
<name>A0A848EEI4_9PROT</name>
<protein>
    <submittedName>
        <fullName evidence="8">OFA family MFS transporter</fullName>
    </submittedName>
</protein>
<evidence type="ECO:0000256" key="2">
    <source>
        <dbReference type="ARBA" id="ARBA00022692"/>
    </source>
</evidence>
<keyword evidence="3 6" id="KW-1133">Transmembrane helix</keyword>
<dbReference type="GO" id="GO:0016020">
    <property type="term" value="C:membrane"/>
    <property type="evidence" value="ECO:0007669"/>
    <property type="project" value="UniProtKB-SubCell"/>
</dbReference>
<feature type="transmembrane region" description="Helical" evidence="6">
    <location>
        <begin position="293"/>
        <end position="315"/>
    </location>
</feature>
<feature type="domain" description="Major facilitator superfamily (MFS) profile" evidence="7">
    <location>
        <begin position="1"/>
        <end position="378"/>
    </location>
</feature>
<evidence type="ECO:0000313" key="9">
    <source>
        <dbReference type="Proteomes" id="UP000548582"/>
    </source>
</evidence>
<feature type="transmembrane region" description="Helical" evidence="6">
    <location>
        <begin position="124"/>
        <end position="144"/>
    </location>
</feature>
<evidence type="ECO:0000259" key="7">
    <source>
        <dbReference type="PROSITE" id="PS50850"/>
    </source>
</evidence>
<feature type="transmembrane region" description="Helical" evidence="6">
    <location>
        <begin position="39"/>
        <end position="59"/>
    </location>
</feature>
<organism evidence="8 9">
    <name type="scientific">Neoroseomonas marina</name>
    <dbReference type="NCBI Taxonomy" id="1232220"/>
    <lineage>
        <taxon>Bacteria</taxon>
        <taxon>Pseudomonadati</taxon>
        <taxon>Pseudomonadota</taxon>
        <taxon>Alphaproteobacteria</taxon>
        <taxon>Acetobacterales</taxon>
        <taxon>Acetobacteraceae</taxon>
        <taxon>Neoroseomonas</taxon>
    </lineage>
</organism>
<dbReference type="RefSeq" id="WP_170054085.1">
    <property type="nucleotide sequence ID" value="NZ_JABBKX010000003.1"/>
</dbReference>
<sequence length="410" mass="40632">MVAGAFLLVMAGFGAIYSYAAFAEQIAADFGTDLVGVSFIYALSGASCFFVSAVSGPLADRVGPRLPATAGTALVGLGLLVAAAAGSLAEIYAGYGLLIGIGTGFAYVPAMAAVQRCFSAHRGLASGIAASGIGVGTALVPPAAQAFLAVVDWRATFAIFGIAALLVGAVGAMLLEPAGRRGPRRGRAARAADESPFTWRRRAFAATWVGTLLISMPATLPQAMLAGTARDLGLPRDEALGLLGLIGLGSIAGRFVIAAVSDSIGRRRTFLGCCAGMAGSLGLWAAAEGAATLQAFALIFGALQGGFVALLPAFGADSFGVRAAGRVLGLLYTSRGVALLLAPPALAAAAGVAGHAAPVLAAAILGGLGTLLVARAGRPSVPEAENAEGPGGCPPGPSHRVAGARPAEPW</sequence>
<dbReference type="InterPro" id="IPR020846">
    <property type="entry name" value="MFS_dom"/>
</dbReference>
<gene>
    <name evidence="8" type="ORF">GWK16_11400</name>
</gene>
<dbReference type="PANTHER" id="PTHR11360">
    <property type="entry name" value="MONOCARBOXYLATE TRANSPORTER"/>
    <property type="match status" value="1"/>
</dbReference>
<feature type="transmembrane region" description="Helical" evidence="6">
    <location>
        <begin position="356"/>
        <end position="374"/>
    </location>
</feature>
<dbReference type="PROSITE" id="PS50850">
    <property type="entry name" value="MFS"/>
    <property type="match status" value="1"/>
</dbReference>
<evidence type="ECO:0000256" key="5">
    <source>
        <dbReference type="SAM" id="MobiDB-lite"/>
    </source>
</evidence>
<feature type="transmembrane region" description="Helical" evidence="6">
    <location>
        <begin position="240"/>
        <end position="257"/>
    </location>
</feature>
<dbReference type="InterPro" id="IPR050327">
    <property type="entry name" value="Proton-linked_MCT"/>
</dbReference>
<dbReference type="EMBL" id="JABBKX010000003">
    <property type="protein sequence ID" value="NMJ41850.1"/>
    <property type="molecule type" value="Genomic_DNA"/>
</dbReference>
<dbReference type="PANTHER" id="PTHR11360:SF284">
    <property type="entry name" value="EG:103B4.3 PROTEIN-RELATED"/>
    <property type="match status" value="1"/>
</dbReference>
<feature type="transmembrane region" description="Helical" evidence="6">
    <location>
        <begin position="203"/>
        <end position="220"/>
    </location>
</feature>
<evidence type="ECO:0000256" key="6">
    <source>
        <dbReference type="SAM" id="Phobius"/>
    </source>
</evidence>
<proteinExistence type="predicted"/>
<feature type="transmembrane region" description="Helical" evidence="6">
    <location>
        <begin position="92"/>
        <end position="112"/>
    </location>
</feature>
<dbReference type="PROSITE" id="PS00216">
    <property type="entry name" value="SUGAR_TRANSPORT_1"/>
    <property type="match status" value="2"/>
</dbReference>
<keyword evidence="2 6" id="KW-0812">Transmembrane</keyword>
<feature type="transmembrane region" description="Helical" evidence="6">
    <location>
        <begin position="269"/>
        <end position="287"/>
    </location>
</feature>
<dbReference type="Gene3D" id="1.20.1250.20">
    <property type="entry name" value="MFS general substrate transporter like domains"/>
    <property type="match status" value="2"/>
</dbReference>
<dbReference type="Pfam" id="PF07690">
    <property type="entry name" value="MFS_1"/>
    <property type="match status" value="1"/>
</dbReference>
<reference evidence="8 9" key="1">
    <citation type="submission" date="2020-03" db="EMBL/GenBank/DDBJ databases">
        <authorList>
            <person name="Sun Q."/>
        </authorList>
    </citation>
    <scope>NUCLEOTIDE SEQUENCE [LARGE SCALE GENOMIC DNA]</scope>
    <source>
        <strain evidence="8 9">JC162</strain>
    </source>
</reference>
<evidence type="ECO:0000256" key="4">
    <source>
        <dbReference type="ARBA" id="ARBA00023136"/>
    </source>
</evidence>
<accession>A0A848EEI4</accession>
<comment type="subcellular location">
    <subcellularLocation>
        <location evidence="1">Membrane</location>
        <topology evidence="1">Multi-pass membrane protein</topology>
    </subcellularLocation>
</comment>
<dbReference type="Proteomes" id="UP000548582">
    <property type="component" value="Unassembled WGS sequence"/>
</dbReference>
<feature type="region of interest" description="Disordered" evidence="5">
    <location>
        <begin position="382"/>
        <end position="410"/>
    </location>
</feature>
<keyword evidence="4 6" id="KW-0472">Membrane</keyword>
<dbReference type="InterPro" id="IPR036259">
    <property type="entry name" value="MFS_trans_sf"/>
</dbReference>
<dbReference type="SUPFAM" id="SSF103473">
    <property type="entry name" value="MFS general substrate transporter"/>
    <property type="match status" value="1"/>
</dbReference>